<dbReference type="RefSeq" id="WP_002360617.1">
    <property type="nucleotide sequence ID" value="NZ_GL454430.1"/>
</dbReference>
<name>A0A125W866_ENTFL</name>
<dbReference type="AlphaFoldDB" id="A0A125W866"/>
<organism evidence="2 3">
    <name type="scientific">Enterococcus faecalis TX4248</name>
    <dbReference type="NCBI Taxonomy" id="749495"/>
    <lineage>
        <taxon>Bacteria</taxon>
        <taxon>Bacillati</taxon>
        <taxon>Bacillota</taxon>
        <taxon>Bacilli</taxon>
        <taxon>Lactobacillales</taxon>
        <taxon>Enterococcaceae</taxon>
        <taxon>Enterococcus</taxon>
    </lineage>
</organism>
<protein>
    <submittedName>
        <fullName evidence="2">Uncharacterized protein</fullName>
    </submittedName>
</protein>
<evidence type="ECO:0000313" key="2">
    <source>
        <dbReference type="EMBL" id="EFM83483.1"/>
    </source>
</evidence>
<accession>A0A125W866</accession>
<dbReference type="HOGENOM" id="CLU_2934205_0_0_9"/>
<evidence type="ECO:0000256" key="1">
    <source>
        <dbReference type="SAM" id="MobiDB-lite"/>
    </source>
</evidence>
<comment type="caution">
    <text evidence="2">The sequence shown here is derived from an EMBL/GenBank/DDBJ whole genome shotgun (WGS) entry which is preliminary data.</text>
</comment>
<dbReference type="EMBL" id="AEBR01000025">
    <property type="protein sequence ID" value="EFM83483.1"/>
    <property type="molecule type" value="Genomic_DNA"/>
</dbReference>
<feature type="region of interest" description="Disordered" evidence="1">
    <location>
        <begin position="1"/>
        <end position="21"/>
    </location>
</feature>
<evidence type="ECO:0000313" key="3">
    <source>
        <dbReference type="Proteomes" id="UP000004846"/>
    </source>
</evidence>
<proteinExistence type="predicted"/>
<reference evidence="3" key="1">
    <citation type="submission" date="2010-07" db="EMBL/GenBank/DDBJ databases">
        <authorList>
            <person name="Weinstock G."/>
            <person name="Sodergren E."/>
            <person name="Clifton S."/>
            <person name="Fulton L."/>
            <person name="Fulton B."/>
            <person name="Courtney L."/>
            <person name="Fronick C."/>
            <person name="Harrison M."/>
            <person name="Strong C."/>
            <person name="Farmer C."/>
            <person name="Delahaunty K."/>
            <person name="Markovic C."/>
            <person name="Hall O."/>
            <person name="Minx P."/>
            <person name="Tomlinson C."/>
            <person name="Mitreva M."/>
            <person name="Hou S."/>
            <person name="Chen J."/>
            <person name="Wollam A."/>
            <person name="Pepin K.H."/>
            <person name="Johnson M."/>
            <person name="Bhonagiri V."/>
            <person name="Zhang X."/>
            <person name="Suruliraj S."/>
            <person name="Warren W."/>
            <person name="Chinwalla A."/>
            <person name="Mardis E.R."/>
            <person name="Wilson R.K."/>
        </authorList>
    </citation>
    <scope>NUCLEOTIDE SEQUENCE [LARGE SCALE GENOMIC DNA]</scope>
    <source>
        <strain evidence="3">TX4248</strain>
    </source>
</reference>
<feature type="compositionally biased region" description="Basic residues" evidence="1">
    <location>
        <begin position="1"/>
        <end position="17"/>
    </location>
</feature>
<sequence length="65" mass="7129">MEVARMGHHLKGHHGKKTNANGGFLTKLLAGGALVGVGKKLYDNREKIKELLSDDKEKSNDTENK</sequence>
<dbReference type="Proteomes" id="UP000004846">
    <property type="component" value="Unassembled WGS sequence"/>
</dbReference>
<gene>
    <name evidence="2" type="ORF">HMPREF9498_00941</name>
</gene>